<gene>
    <name evidence="2" type="ORF">SM436_37670</name>
</gene>
<evidence type="ECO:0000256" key="1">
    <source>
        <dbReference type="SAM" id="MobiDB-lite"/>
    </source>
</evidence>
<name>A0ABV4R988_9ACTN</name>
<dbReference type="RefSeq" id="WP_371946466.1">
    <property type="nucleotide sequence ID" value="NZ_JAXCEH010000067.1"/>
</dbReference>
<feature type="region of interest" description="Disordered" evidence="1">
    <location>
        <begin position="280"/>
        <end position="300"/>
    </location>
</feature>
<reference evidence="2 3" key="1">
    <citation type="submission" date="2023-11" db="EMBL/GenBank/DDBJ databases">
        <title>Actinomadura monticuli sp. nov., isolated from volcanic ash.</title>
        <authorList>
            <person name="Lee S.D."/>
            <person name="Yang H."/>
            <person name="Kim I.S."/>
        </authorList>
    </citation>
    <scope>NUCLEOTIDE SEQUENCE [LARGE SCALE GENOMIC DNA]</scope>
    <source>
        <strain evidence="2 3">DSM 45346</strain>
    </source>
</reference>
<proteinExistence type="predicted"/>
<comment type="caution">
    <text evidence="2">The sequence shown here is derived from an EMBL/GenBank/DDBJ whole genome shotgun (WGS) entry which is preliminary data.</text>
</comment>
<accession>A0ABV4R988</accession>
<evidence type="ECO:0000313" key="2">
    <source>
        <dbReference type="EMBL" id="MFA1559448.1"/>
    </source>
</evidence>
<evidence type="ECO:0000313" key="3">
    <source>
        <dbReference type="Proteomes" id="UP001569904"/>
    </source>
</evidence>
<organism evidence="2 3">
    <name type="scientific">Actinomadura chokoriensis</name>
    <dbReference type="NCBI Taxonomy" id="454156"/>
    <lineage>
        <taxon>Bacteria</taxon>
        <taxon>Bacillati</taxon>
        <taxon>Actinomycetota</taxon>
        <taxon>Actinomycetes</taxon>
        <taxon>Streptosporangiales</taxon>
        <taxon>Thermomonosporaceae</taxon>
        <taxon>Actinomadura</taxon>
    </lineage>
</organism>
<dbReference type="Proteomes" id="UP001569904">
    <property type="component" value="Unassembled WGS sequence"/>
</dbReference>
<sequence>MLRIHFTGEDLPRTRLAAGPDAMWELLLSLYRLRRPQGSAVFGPWRRRVGPRVPDSARMLTDLVPPSGYAVDFLTPVTASGTLEAGSEALRGTCRTRLRDDLVELTVRHPDRHVPGWVGGLAAGRPETLGRLADAVTEYARVCLAPDWDRISAEVRHDQSLRCKALAEGGWPEVLGDIHPSARWSFPVLELDYPADHDIYLDGRGLILQPSVFCWGPPVTLLDPELPPVLTYPVANVSRWSVASREAPADREKAIAALLGRTRARVLETIALGPVRSSDHEGAGRLRSQMMAARRWSPAS</sequence>
<protein>
    <submittedName>
        <fullName evidence="2">Transcriptional regulator</fullName>
    </submittedName>
</protein>
<dbReference type="EMBL" id="JAXCEH010000067">
    <property type="protein sequence ID" value="MFA1559448.1"/>
    <property type="molecule type" value="Genomic_DNA"/>
</dbReference>
<keyword evidence="3" id="KW-1185">Reference proteome</keyword>